<dbReference type="Proteomes" id="UP000269945">
    <property type="component" value="Unassembled WGS sequence"/>
</dbReference>
<protein>
    <submittedName>
        <fullName evidence="1">Uncharacterized protein</fullName>
    </submittedName>
</protein>
<proteinExistence type="predicted"/>
<dbReference type="AlphaFoldDB" id="A0A9X9LUB3"/>
<evidence type="ECO:0000313" key="2">
    <source>
        <dbReference type="Proteomes" id="UP000269945"/>
    </source>
</evidence>
<keyword evidence="2" id="KW-1185">Reference proteome</keyword>
<name>A0A9X9LUB3_GULGU</name>
<organism evidence="1 2">
    <name type="scientific">Gulo gulo</name>
    <name type="common">Wolverine</name>
    <name type="synonym">Gluton</name>
    <dbReference type="NCBI Taxonomy" id="48420"/>
    <lineage>
        <taxon>Eukaryota</taxon>
        <taxon>Metazoa</taxon>
        <taxon>Chordata</taxon>
        <taxon>Craniata</taxon>
        <taxon>Vertebrata</taxon>
        <taxon>Euteleostomi</taxon>
        <taxon>Mammalia</taxon>
        <taxon>Eutheria</taxon>
        <taxon>Laurasiatheria</taxon>
        <taxon>Carnivora</taxon>
        <taxon>Caniformia</taxon>
        <taxon>Musteloidea</taxon>
        <taxon>Mustelidae</taxon>
        <taxon>Guloninae</taxon>
        <taxon>Gulo</taxon>
    </lineage>
</organism>
<dbReference type="EMBL" id="CYRY02018324">
    <property type="protein sequence ID" value="VCW96536.1"/>
    <property type="molecule type" value="Genomic_DNA"/>
</dbReference>
<reference evidence="1 2" key="1">
    <citation type="submission" date="2018-10" db="EMBL/GenBank/DDBJ databases">
        <authorList>
            <person name="Ekblom R."/>
            <person name="Jareborg N."/>
        </authorList>
    </citation>
    <scope>NUCLEOTIDE SEQUENCE [LARGE SCALE GENOMIC DNA]</scope>
    <source>
        <tissue evidence="1">Muscle</tissue>
    </source>
</reference>
<accession>A0A9X9LUB3</accession>
<comment type="caution">
    <text evidence="1">The sequence shown here is derived from an EMBL/GenBank/DDBJ whole genome shotgun (WGS) entry which is preliminary data.</text>
</comment>
<sequence length="72" mass="8289">MLRFQKRLASRVLCCDKRRSGWPQGDQRDHQCLCLSADPETDQRQADHPEACDPPFLCSVPEKYLGLPEGCW</sequence>
<gene>
    <name evidence="1" type="ORF">BN2614_LOCUS3</name>
</gene>
<evidence type="ECO:0000313" key="1">
    <source>
        <dbReference type="EMBL" id="VCW96536.1"/>
    </source>
</evidence>